<keyword evidence="8" id="KW-0472">Membrane</keyword>
<dbReference type="PROSITE" id="PS00108">
    <property type="entry name" value="PROTEIN_KINASE_ST"/>
    <property type="match status" value="1"/>
</dbReference>
<evidence type="ECO:0000313" key="10">
    <source>
        <dbReference type="EMBL" id="MBG6134753.1"/>
    </source>
</evidence>
<dbReference type="Proteomes" id="UP000622552">
    <property type="component" value="Unassembled WGS sequence"/>
</dbReference>
<protein>
    <recommendedName>
        <fullName evidence="1">non-specific serine/threonine protein kinase</fullName>
        <ecNumber evidence="1">2.7.11.1</ecNumber>
    </recommendedName>
</protein>
<keyword evidence="2 10" id="KW-0723">Serine/threonine-protein kinase</keyword>
<sequence length="619" mass="63773">MVEGARIVGGRYSLGEHIAAGGMGVVWRAEDLRLGRVVAVKELLLRGGLDDAATSEAKRRAIREARIAARLHHPNAVTIFDVVEDSGQPWLVMEYVPSQNLTAVLAERGPLPPVEVASIGRQLASALAAAHDAGIVHRDIKPGNVLVTEQGTVKITDFGISRAVGDATITAASIISGTPAYLAPEVARGADADHPSDVFSLGATLYSAVEGIPPFGTDGNLIALLHRVAGGVMRPPTQAGILTPLLLDMLHRNPAARPTMVRTGDRLAVLMATHRPLTTKARPVPVAPLAPTARLATPVPPPPPAATAPAPAVQAGPESAPDFAAQPPAAAPLSVPTLAPTSAPASNRDLDPVTAPASGDLVESSGPEDAPVPTPTDLDSPHPSIALAPADVSPSGSTPAMTSTPTDDAERLVPPPGSASAGRLVAAPPGTRTKAADVGARNAVPRTPRPPRRTRILVAAGLALVAAVGLVAFLANRDDTPGSPNSQPTFFSSADTPSRSATTSPTTVPTPSASPESVPVTPARAIADYYALMPGNSQAGYARLSDRFKQDRAPSFGEYQGFWSQMRTVTATEVTAVGDSSVSALITYTSATGQTSQERHVYGLVKAGGQWLIDSQRMA</sequence>
<dbReference type="Gene3D" id="1.10.510.10">
    <property type="entry name" value="Transferase(Phosphotransferase) domain 1"/>
    <property type="match status" value="1"/>
</dbReference>
<dbReference type="GO" id="GO:0005524">
    <property type="term" value="F:ATP binding"/>
    <property type="evidence" value="ECO:0007669"/>
    <property type="project" value="UniProtKB-KW"/>
</dbReference>
<feature type="domain" description="Protein kinase" evidence="9">
    <location>
        <begin position="12"/>
        <end position="277"/>
    </location>
</feature>
<dbReference type="SMART" id="SM00220">
    <property type="entry name" value="S_TKc"/>
    <property type="match status" value="1"/>
</dbReference>
<evidence type="ECO:0000313" key="11">
    <source>
        <dbReference type="Proteomes" id="UP000622552"/>
    </source>
</evidence>
<evidence type="ECO:0000256" key="7">
    <source>
        <dbReference type="SAM" id="MobiDB-lite"/>
    </source>
</evidence>
<organism evidence="10 11">
    <name type="scientific">Longispora fulva</name>
    <dbReference type="NCBI Taxonomy" id="619741"/>
    <lineage>
        <taxon>Bacteria</taxon>
        <taxon>Bacillati</taxon>
        <taxon>Actinomycetota</taxon>
        <taxon>Actinomycetes</taxon>
        <taxon>Micromonosporales</taxon>
        <taxon>Micromonosporaceae</taxon>
        <taxon>Longispora</taxon>
    </lineage>
</organism>
<keyword evidence="6" id="KW-0067">ATP-binding</keyword>
<dbReference type="RefSeq" id="WP_197001947.1">
    <property type="nucleotide sequence ID" value="NZ_BONS01000023.1"/>
</dbReference>
<dbReference type="InterPro" id="IPR000719">
    <property type="entry name" value="Prot_kinase_dom"/>
</dbReference>
<evidence type="ECO:0000256" key="2">
    <source>
        <dbReference type="ARBA" id="ARBA00022527"/>
    </source>
</evidence>
<keyword evidence="8" id="KW-0812">Transmembrane</keyword>
<feature type="region of interest" description="Disordered" evidence="7">
    <location>
        <begin position="480"/>
        <end position="519"/>
    </location>
</feature>
<keyword evidence="11" id="KW-1185">Reference proteome</keyword>
<evidence type="ECO:0000256" key="3">
    <source>
        <dbReference type="ARBA" id="ARBA00022679"/>
    </source>
</evidence>
<comment type="caution">
    <text evidence="10">The sequence shown here is derived from an EMBL/GenBank/DDBJ whole genome shotgun (WGS) entry which is preliminary data.</text>
</comment>
<feature type="compositionally biased region" description="Low complexity" evidence="7">
    <location>
        <begin position="492"/>
        <end position="519"/>
    </location>
</feature>
<dbReference type="PANTHER" id="PTHR43289">
    <property type="entry name" value="MITOGEN-ACTIVATED PROTEIN KINASE KINASE KINASE 20-RELATED"/>
    <property type="match status" value="1"/>
</dbReference>
<dbReference type="SUPFAM" id="SSF56112">
    <property type="entry name" value="Protein kinase-like (PK-like)"/>
    <property type="match status" value="1"/>
</dbReference>
<dbReference type="Gene3D" id="3.30.200.20">
    <property type="entry name" value="Phosphorylase Kinase, domain 1"/>
    <property type="match status" value="1"/>
</dbReference>
<dbReference type="PANTHER" id="PTHR43289:SF6">
    <property type="entry name" value="SERINE_THREONINE-PROTEIN KINASE NEKL-3"/>
    <property type="match status" value="1"/>
</dbReference>
<dbReference type="InterPro" id="IPR011009">
    <property type="entry name" value="Kinase-like_dom_sf"/>
</dbReference>
<keyword evidence="3" id="KW-0808">Transferase</keyword>
<evidence type="ECO:0000259" key="9">
    <source>
        <dbReference type="PROSITE" id="PS50011"/>
    </source>
</evidence>
<keyword evidence="8" id="KW-1133">Transmembrane helix</keyword>
<proteinExistence type="predicted"/>
<feature type="compositionally biased region" description="Polar residues" evidence="7">
    <location>
        <begin position="394"/>
        <end position="406"/>
    </location>
</feature>
<feature type="transmembrane region" description="Helical" evidence="8">
    <location>
        <begin position="456"/>
        <end position="475"/>
    </location>
</feature>
<feature type="compositionally biased region" description="Polar residues" evidence="7">
    <location>
        <begin position="482"/>
        <end position="491"/>
    </location>
</feature>
<reference evidence="10" key="1">
    <citation type="submission" date="2020-11" db="EMBL/GenBank/DDBJ databases">
        <title>Sequencing the genomes of 1000 actinobacteria strains.</title>
        <authorList>
            <person name="Klenk H.-P."/>
        </authorList>
    </citation>
    <scope>NUCLEOTIDE SEQUENCE</scope>
    <source>
        <strain evidence="10">DSM 45356</strain>
    </source>
</reference>
<evidence type="ECO:0000256" key="8">
    <source>
        <dbReference type="SAM" id="Phobius"/>
    </source>
</evidence>
<evidence type="ECO:0000256" key="1">
    <source>
        <dbReference type="ARBA" id="ARBA00012513"/>
    </source>
</evidence>
<evidence type="ECO:0000256" key="5">
    <source>
        <dbReference type="ARBA" id="ARBA00022777"/>
    </source>
</evidence>
<feature type="region of interest" description="Disordered" evidence="7">
    <location>
        <begin position="292"/>
        <end position="451"/>
    </location>
</feature>
<dbReference type="GO" id="GO:0004674">
    <property type="term" value="F:protein serine/threonine kinase activity"/>
    <property type="evidence" value="ECO:0007669"/>
    <property type="project" value="UniProtKB-KW"/>
</dbReference>
<keyword evidence="5 10" id="KW-0418">Kinase</keyword>
<dbReference type="PROSITE" id="PS50011">
    <property type="entry name" value="PROTEIN_KINASE_DOM"/>
    <property type="match status" value="1"/>
</dbReference>
<gene>
    <name evidence="10" type="ORF">IW245_000947</name>
</gene>
<evidence type="ECO:0000256" key="6">
    <source>
        <dbReference type="ARBA" id="ARBA00022840"/>
    </source>
</evidence>
<dbReference type="Pfam" id="PF00069">
    <property type="entry name" value="Pkinase"/>
    <property type="match status" value="1"/>
</dbReference>
<dbReference type="EC" id="2.7.11.1" evidence="1"/>
<accession>A0A8J7GF72</accession>
<dbReference type="CDD" id="cd14014">
    <property type="entry name" value="STKc_PknB_like"/>
    <property type="match status" value="1"/>
</dbReference>
<feature type="compositionally biased region" description="Low complexity" evidence="7">
    <location>
        <begin position="320"/>
        <end position="332"/>
    </location>
</feature>
<keyword evidence="4" id="KW-0547">Nucleotide-binding</keyword>
<name>A0A8J7GF72_9ACTN</name>
<evidence type="ECO:0000256" key="4">
    <source>
        <dbReference type="ARBA" id="ARBA00022741"/>
    </source>
</evidence>
<dbReference type="EMBL" id="JADOUF010000001">
    <property type="protein sequence ID" value="MBG6134753.1"/>
    <property type="molecule type" value="Genomic_DNA"/>
</dbReference>
<dbReference type="AlphaFoldDB" id="A0A8J7GF72"/>
<dbReference type="InterPro" id="IPR008271">
    <property type="entry name" value="Ser/Thr_kinase_AS"/>
</dbReference>